<dbReference type="EMBL" id="GCES01130544">
    <property type="protein sequence ID" value="JAQ55778.1"/>
    <property type="molecule type" value="Transcribed_RNA"/>
</dbReference>
<name>A0A146SRH3_FUNHE</name>
<organism evidence="1">
    <name type="scientific">Fundulus heteroclitus</name>
    <name type="common">Killifish</name>
    <name type="synonym">Mummichog</name>
    <dbReference type="NCBI Taxonomy" id="8078"/>
    <lineage>
        <taxon>Eukaryota</taxon>
        <taxon>Metazoa</taxon>
        <taxon>Chordata</taxon>
        <taxon>Craniata</taxon>
        <taxon>Vertebrata</taxon>
        <taxon>Euteleostomi</taxon>
        <taxon>Actinopterygii</taxon>
        <taxon>Neopterygii</taxon>
        <taxon>Teleostei</taxon>
        <taxon>Neoteleostei</taxon>
        <taxon>Acanthomorphata</taxon>
        <taxon>Ovalentaria</taxon>
        <taxon>Atherinomorphae</taxon>
        <taxon>Cyprinodontiformes</taxon>
        <taxon>Fundulidae</taxon>
        <taxon>Fundulus</taxon>
    </lineage>
</organism>
<proteinExistence type="predicted"/>
<accession>A0A146SRH3</accession>
<sequence>MQKLLSVTYAKLHKKNSLRLSATVFCVSCTLNTLKSVYSGTKPYTCFFYIFHLEKKHKPK</sequence>
<dbReference type="AlphaFoldDB" id="A0A146SRH3"/>
<protein>
    <submittedName>
        <fullName evidence="1">Uncharacterized protein</fullName>
    </submittedName>
</protein>
<reference evidence="1" key="1">
    <citation type="submission" date="2015-01" db="EMBL/GenBank/DDBJ databases">
        <title>EvidentialGene: Evidence-directed Construction of Complete mRNA Transcriptomes without Genomes.</title>
        <authorList>
            <person name="Gilbert D.G."/>
        </authorList>
    </citation>
    <scope>NUCLEOTIDE SEQUENCE</scope>
</reference>
<evidence type="ECO:0000313" key="1">
    <source>
        <dbReference type="EMBL" id="JAQ83177.1"/>
    </source>
</evidence>
<dbReference type="EMBL" id="GCES01103145">
    <property type="protein sequence ID" value="JAQ83177.1"/>
    <property type="molecule type" value="Transcribed_RNA"/>
</dbReference>